<dbReference type="AlphaFoldDB" id="A0A0L0DL10"/>
<protein>
    <submittedName>
        <fullName evidence="4">SAC3/GANP domain-containing protein</fullName>
    </submittedName>
</protein>
<feature type="region of interest" description="Disordered" evidence="2">
    <location>
        <begin position="84"/>
        <end position="112"/>
    </location>
</feature>
<dbReference type="eggNOG" id="KOG1861">
    <property type="taxonomic scope" value="Eukaryota"/>
</dbReference>
<dbReference type="Pfam" id="PF03399">
    <property type="entry name" value="SAC3_GANP"/>
    <property type="match status" value="1"/>
</dbReference>
<dbReference type="InterPro" id="IPR045107">
    <property type="entry name" value="SAC3/GANP/THP3"/>
</dbReference>
<evidence type="ECO:0000313" key="5">
    <source>
        <dbReference type="Proteomes" id="UP000054408"/>
    </source>
</evidence>
<dbReference type="InterPro" id="IPR005062">
    <property type="entry name" value="SAC3/GANP/THP3_conserved"/>
</dbReference>
<keyword evidence="5" id="KW-1185">Reference proteome</keyword>
<name>A0A0L0DL10_THETB</name>
<evidence type="ECO:0000313" key="4">
    <source>
        <dbReference type="EMBL" id="KNC52997.1"/>
    </source>
</evidence>
<accession>A0A0L0DL10</accession>
<sequence>MATLAIPQLRTYTLISSRLTDQMATPQVKYTQAQAATPIAQSTFYPPPQESAEAMQQAQAEAAAIQAQAAAQAAVAASLASAPSASLMGSPAKPPLPPGPPPSTGGTTQDISGTIEWSPAIKAYARKQRLQARSQLSSQQIAARVSALVSALASKGELESTNWAALPPLNMLPTHMFAVSSALEAPSAKRKRAPTPPAAATATAASAASASASASYYTHDDFVGLSVPKKKRAKKAKASKAPKDLISASGRGGDMVRVASLDQEELQRILRAARFGAAEAGVEVPPVGDLPEYMSRKALRKLQRLARKANKASARKEAATEARASAIWSGNAFAHLTASKTAITEDMDWGSVSVQGTSTSLNKPYLRLTSPPAPDTVRPLPVLRAALDHHVAAYEAGTPYLDVCEQFKSIRQDLTVQRLNNAFTIKVYETHARIALANSDLDEYNQCQTQLKPLYATIPDAGARAEFAAYRILYTVYYQQDLELMKTLAGLTSEQLASDEVQHAIAVRSTVALGDYAAFYRLLDAAPGLTGHLMEPMLPRMRALAYDTLLRAYRPVVPLDLLTSALGFAGDADAAVAWVRNERSGAVVTRSDGAVVLDVKTSLQARSRPSSPTR</sequence>
<dbReference type="GeneID" id="25567687"/>
<dbReference type="GO" id="GO:0005634">
    <property type="term" value="C:nucleus"/>
    <property type="evidence" value="ECO:0007669"/>
    <property type="project" value="TreeGrafter"/>
</dbReference>
<gene>
    <name evidence="4" type="ORF">AMSG_09174</name>
</gene>
<dbReference type="Gene3D" id="1.25.40.990">
    <property type="match status" value="1"/>
</dbReference>
<feature type="compositionally biased region" description="Pro residues" evidence="2">
    <location>
        <begin position="92"/>
        <end position="103"/>
    </location>
</feature>
<reference evidence="4 5" key="1">
    <citation type="submission" date="2010-05" db="EMBL/GenBank/DDBJ databases">
        <title>The Genome Sequence of Thecamonas trahens ATCC 50062.</title>
        <authorList>
            <consortium name="The Broad Institute Genome Sequencing Platform"/>
            <person name="Russ C."/>
            <person name="Cuomo C."/>
            <person name="Shea T."/>
            <person name="Young S.K."/>
            <person name="Zeng Q."/>
            <person name="Koehrsen M."/>
            <person name="Haas B."/>
            <person name="Borodovsky M."/>
            <person name="Guigo R."/>
            <person name="Alvarado L."/>
            <person name="Berlin A."/>
            <person name="Bochicchio J."/>
            <person name="Borenstein D."/>
            <person name="Chapman S."/>
            <person name="Chen Z."/>
            <person name="Freedman E."/>
            <person name="Gellesch M."/>
            <person name="Goldberg J."/>
            <person name="Griggs A."/>
            <person name="Gujja S."/>
            <person name="Heilman E."/>
            <person name="Heiman D."/>
            <person name="Hepburn T."/>
            <person name="Howarth C."/>
            <person name="Jen D."/>
            <person name="Larson L."/>
            <person name="Mehta T."/>
            <person name="Park D."/>
            <person name="Pearson M."/>
            <person name="Roberts A."/>
            <person name="Saif S."/>
            <person name="Shenoy N."/>
            <person name="Sisk P."/>
            <person name="Stolte C."/>
            <person name="Sykes S."/>
            <person name="Thomson T."/>
            <person name="Walk T."/>
            <person name="White J."/>
            <person name="Yandava C."/>
            <person name="Burger G."/>
            <person name="Gray M.W."/>
            <person name="Holland P.W.H."/>
            <person name="King N."/>
            <person name="Lang F.B.F."/>
            <person name="Roger A.J."/>
            <person name="Ruiz-Trillo I."/>
            <person name="Lander E."/>
            <person name="Nusbaum C."/>
        </authorList>
    </citation>
    <scope>NUCLEOTIDE SEQUENCE [LARGE SCALE GENOMIC DNA]</scope>
    <source>
        <strain evidence="4 5">ATCC 50062</strain>
    </source>
</reference>
<dbReference type="PANTHER" id="PTHR12436:SF4">
    <property type="entry name" value="LEUKOCYTE RECEPTOR CLUSTER MEMBER 8"/>
    <property type="match status" value="1"/>
</dbReference>
<keyword evidence="1" id="KW-0175">Coiled coil</keyword>
<dbReference type="Proteomes" id="UP000054408">
    <property type="component" value="Unassembled WGS sequence"/>
</dbReference>
<dbReference type="EMBL" id="GL349477">
    <property type="protein sequence ID" value="KNC52997.1"/>
    <property type="molecule type" value="Genomic_DNA"/>
</dbReference>
<evidence type="ECO:0000256" key="2">
    <source>
        <dbReference type="SAM" id="MobiDB-lite"/>
    </source>
</evidence>
<dbReference type="OrthoDB" id="199574at2759"/>
<feature type="domain" description="SAC3/GANP/THP3 conserved" evidence="3">
    <location>
        <begin position="369"/>
        <end position="574"/>
    </location>
</feature>
<evidence type="ECO:0000256" key="1">
    <source>
        <dbReference type="SAM" id="Coils"/>
    </source>
</evidence>
<proteinExistence type="predicted"/>
<organism evidence="4 5">
    <name type="scientific">Thecamonas trahens ATCC 50062</name>
    <dbReference type="NCBI Taxonomy" id="461836"/>
    <lineage>
        <taxon>Eukaryota</taxon>
        <taxon>Apusozoa</taxon>
        <taxon>Apusomonadida</taxon>
        <taxon>Apusomonadidae</taxon>
        <taxon>Thecamonas</taxon>
    </lineage>
</organism>
<feature type="coiled-coil region" evidence="1">
    <location>
        <begin position="295"/>
        <end position="322"/>
    </location>
</feature>
<dbReference type="PANTHER" id="PTHR12436">
    <property type="entry name" value="80 KDA MCM3-ASSOCIATED PROTEIN"/>
    <property type="match status" value="1"/>
</dbReference>
<evidence type="ECO:0000259" key="3">
    <source>
        <dbReference type="Pfam" id="PF03399"/>
    </source>
</evidence>
<dbReference type="RefSeq" id="XP_013754884.1">
    <property type="nucleotide sequence ID" value="XM_013899430.1"/>
</dbReference>